<evidence type="ECO:0000313" key="9">
    <source>
        <dbReference type="Proteomes" id="UP000505077"/>
    </source>
</evidence>
<name>A0A6L2R3T6_9BACT</name>
<organism evidence="8 9">
    <name type="scientific">Candidatus Desulfovibrio kirbyi</name>
    <dbReference type="NCBI Taxonomy" id="2696086"/>
    <lineage>
        <taxon>Bacteria</taxon>
        <taxon>Pseudomonadati</taxon>
        <taxon>Thermodesulfobacteriota</taxon>
        <taxon>Desulfovibrionia</taxon>
        <taxon>Desulfovibrionales</taxon>
        <taxon>Desulfovibrionaceae</taxon>
        <taxon>Desulfovibrio</taxon>
    </lineage>
</organism>
<protein>
    <submittedName>
        <fullName evidence="8">Ni2+ ABC transporter permease NikM</fullName>
    </submittedName>
</protein>
<dbReference type="EMBL" id="BLLL01000001">
    <property type="protein sequence ID" value="GFH62240.1"/>
    <property type="molecule type" value="Genomic_DNA"/>
</dbReference>
<feature type="transmembrane region" description="Helical" evidence="7">
    <location>
        <begin position="129"/>
        <end position="154"/>
    </location>
</feature>
<keyword evidence="5 7" id="KW-1133">Transmembrane helix</keyword>
<evidence type="ECO:0000256" key="6">
    <source>
        <dbReference type="ARBA" id="ARBA00023136"/>
    </source>
</evidence>
<feature type="transmembrane region" description="Helical" evidence="7">
    <location>
        <begin position="166"/>
        <end position="189"/>
    </location>
</feature>
<evidence type="ECO:0000256" key="1">
    <source>
        <dbReference type="ARBA" id="ARBA00004651"/>
    </source>
</evidence>
<feature type="transmembrane region" description="Helical" evidence="7">
    <location>
        <begin position="209"/>
        <end position="227"/>
    </location>
</feature>
<feature type="transmembrane region" description="Helical" evidence="7">
    <location>
        <begin position="97"/>
        <end position="117"/>
    </location>
</feature>
<evidence type="ECO:0000313" key="8">
    <source>
        <dbReference type="EMBL" id="GFH62240.1"/>
    </source>
</evidence>
<evidence type="ECO:0000256" key="4">
    <source>
        <dbReference type="ARBA" id="ARBA00022692"/>
    </source>
</evidence>
<dbReference type="Pfam" id="PF01891">
    <property type="entry name" value="CbiM"/>
    <property type="match status" value="1"/>
</dbReference>
<feature type="transmembrane region" description="Helical" evidence="7">
    <location>
        <begin position="331"/>
        <end position="349"/>
    </location>
</feature>
<comment type="caution">
    <text evidence="8">The sequence shown here is derived from an EMBL/GenBank/DDBJ whole genome shotgun (WGS) entry which is preliminary data.</text>
</comment>
<comment type="subcellular location">
    <subcellularLocation>
        <location evidence="1">Cell membrane</location>
        <topology evidence="1">Multi-pass membrane protein</topology>
    </subcellularLocation>
</comment>
<dbReference type="AlphaFoldDB" id="A0A6L2R3T6"/>
<keyword evidence="3" id="KW-1003">Cell membrane</keyword>
<keyword evidence="6 7" id="KW-0472">Membrane</keyword>
<sequence length="359" mass="37264">MHISEGVLSPSVLAGGAALAAAGVAVGLRRLDYDRLMTVAILAATFFVGSLVRVPVGIGNVHLILNGLLGFLLGWAVFPAIAAALALQALLFQYGGLTILGVNTFTMAFSGVLAGYCCKGIIALKPGALKLAAFCAGALGVALAGIFMAGALAFTDEGFVAAAKLLLLAHVPVMLAEGFITMVTVSFIARVRPELLSLSLKAARLPKSALLTATLLAILVSLPSEALSHRVNIFAWLEGDTVVTACDFGKNSPVKNGKITVYDLVGGSELLQGATDAEGRFRFPVPAAADGLRIRVNAGEGHQNEWRMEADEMSGTKPARPPETGPAARDIVGGIGWLVGLAGIALHIRDRRRRGHAGR</sequence>
<proteinExistence type="predicted"/>
<accession>A0A6L2R3T6</accession>
<keyword evidence="2" id="KW-0813">Transport</keyword>
<evidence type="ECO:0000256" key="7">
    <source>
        <dbReference type="SAM" id="Phobius"/>
    </source>
</evidence>
<dbReference type="Gene3D" id="1.10.1760.20">
    <property type="match status" value="1"/>
</dbReference>
<evidence type="ECO:0000256" key="5">
    <source>
        <dbReference type="ARBA" id="ARBA00022989"/>
    </source>
</evidence>
<dbReference type="PANTHER" id="PTHR34229:SF1">
    <property type="entry name" value="METAL TRANSPORT PROTEIN HI_1621-RELATED"/>
    <property type="match status" value="1"/>
</dbReference>
<gene>
    <name evidence="8" type="primary">nikM</name>
    <name evidence="8" type="ORF">ZNDK_0011</name>
</gene>
<feature type="transmembrane region" description="Helical" evidence="7">
    <location>
        <begin position="36"/>
        <end position="56"/>
    </location>
</feature>
<evidence type="ECO:0000256" key="2">
    <source>
        <dbReference type="ARBA" id="ARBA00022448"/>
    </source>
</evidence>
<dbReference type="GO" id="GO:0000041">
    <property type="term" value="P:transition metal ion transport"/>
    <property type="evidence" value="ECO:0007669"/>
    <property type="project" value="InterPro"/>
</dbReference>
<dbReference type="Proteomes" id="UP000505077">
    <property type="component" value="Unassembled WGS sequence"/>
</dbReference>
<dbReference type="NCBIfam" id="NF004905">
    <property type="entry name" value="PRK06265.1-5"/>
    <property type="match status" value="1"/>
</dbReference>
<dbReference type="GO" id="GO:0005886">
    <property type="term" value="C:plasma membrane"/>
    <property type="evidence" value="ECO:0007669"/>
    <property type="project" value="UniProtKB-SubCell"/>
</dbReference>
<feature type="transmembrane region" description="Helical" evidence="7">
    <location>
        <begin position="68"/>
        <end position="91"/>
    </location>
</feature>
<reference evidence="8 9" key="1">
    <citation type="journal article" date="2020" name="ISME J.">
        <title>Parallel Reductive Genome Evolution in Desulfovibrio Ectosymbionts Independently Acquired by Trichonympha Protists in the Termite Gut.</title>
        <authorList>
            <person name="Takeuchi M."/>
            <person name="Kuwahara H."/>
            <person name="Murakami T."/>
            <person name="Takahashi K."/>
            <person name="Kajitani R."/>
            <person name="Toyoda A."/>
            <person name="Itoh T."/>
            <person name="Ohkuma M."/>
            <person name="Hongoh Y."/>
        </authorList>
    </citation>
    <scope>NUCLEOTIDE SEQUENCE [LARGE SCALE GENOMIC DNA]</scope>
    <source>
        <strain evidence="8">ZnDsv-02</strain>
    </source>
</reference>
<evidence type="ECO:0000256" key="3">
    <source>
        <dbReference type="ARBA" id="ARBA00022475"/>
    </source>
</evidence>
<dbReference type="PANTHER" id="PTHR34229">
    <property type="entry name" value="METAL TRANSPORT PROTEIN HI_1621-RELATED"/>
    <property type="match status" value="1"/>
</dbReference>
<dbReference type="InterPro" id="IPR002751">
    <property type="entry name" value="CbiM/NikMN"/>
</dbReference>
<keyword evidence="4 7" id="KW-0812">Transmembrane</keyword>